<reference evidence="2" key="2">
    <citation type="submission" date="2022-01" db="EMBL/GenBank/DDBJ databases">
        <authorList>
            <person name="Yamashiro T."/>
            <person name="Shiraishi A."/>
            <person name="Satake H."/>
            <person name="Nakayama K."/>
        </authorList>
    </citation>
    <scope>NUCLEOTIDE SEQUENCE</scope>
</reference>
<evidence type="ECO:0000313" key="2">
    <source>
        <dbReference type="EMBL" id="GJT08576.1"/>
    </source>
</evidence>
<proteinExistence type="predicted"/>
<feature type="compositionally biased region" description="Polar residues" evidence="1">
    <location>
        <begin position="1"/>
        <end position="16"/>
    </location>
</feature>
<dbReference type="EMBL" id="BQNB010012841">
    <property type="protein sequence ID" value="GJT08576.1"/>
    <property type="molecule type" value="Genomic_DNA"/>
</dbReference>
<sequence>MLRTKNASSSAFCASKTQEEKANKSVATPIEKPVASDTLSENTKSYYKELYENTNQEGNGGIDKRCSNSGYTWTRPRSSMFKRRLIAADQASVFMAMTSDHNRSELGIQRHRMKRKVSKCHKVVRLGINPMIQPEPEDLPKDNPKLEIAVLRTFMSDTHLVFTMTNGNPSRYHQLHCAVNGGNGTSFPYIDAQSTVKNYI</sequence>
<reference evidence="2" key="1">
    <citation type="journal article" date="2022" name="Int. J. Mol. Sci.">
        <title>Draft Genome of Tanacetum Coccineum: Genomic Comparison of Closely Related Tanacetum-Family Plants.</title>
        <authorList>
            <person name="Yamashiro T."/>
            <person name="Shiraishi A."/>
            <person name="Nakayama K."/>
            <person name="Satake H."/>
        </authorList>
    </citation>
    <scope>NUCLEOTIDE SEQUENCE</scope>
</reference>
<dbReference type="Proteomes" id="UP001151760">
    <property type="component" value="Unassembled WGS sequence"/>
</dbReference>
<gene>
    <name evidence="2" type="ORF">Tco_0843038</name>
</gene>
<comment type="caution">
    <text evidence="2">The sequence shown here is derived from an EMBL/GenBank/DDBJ whole genome shotgun (WGS) entry which is preliminary data.</text>
</comment>
<accession>A0ABQ5B1U7</accession>
<feature type="region of interest" description="Disordered" evidence="1">
    <location>
        <begin position="1"/>
        <end position="29"/>
    </location>
</feature>
<protein>
    <submittedName>
        <fullName evidence="2">Uncharacterized protein</fullName>
    </submittedName>
</protein>
<keyword evidence="3" id="KW-1185">Reference proteome</keyword>
<evidence type="ECO:0000256" key="1">
    <source>
        <dbReference type="SAM" id="MobiDB-lite"/>
    </source>
</evidence>
<evidence type="ECO:0000313" key="3">
    <source>
        <dbReference type="Proteomes" id="UP001151760"/>
    </source>
</evidence>
<name>A0ABQ5B1U7_9ASTR</name>
<organism evidence="2 3">
    <name type="scientific">Tanacetum coccineum</name>
    <dbReference type="NCBI Taxonomy" id="301880"/>
    <lineage>
        <taxon>Eukaryota</taxon>
        <taxon>Viridiplantae</taxon>
        <taxon>Streptophyta</taxon>
        <taxon>Embryophyta</taxon>
        <taxon>Tracheophyta</taxon>
        <taxon>Spermatophyta</taxon>
        <taxon>Magnoliopsida</taxon>
        <taxon>eudicotyledons</taxon>
        <taxon>Gunneridae</taxon>
        <taxon>Pentapetalae</taxon>
        <taxon>asterids</taxon>
        <taxon>campanulids</taxon>
        <taxon>Asterales</taxon>
        <taxon>Asteraceae</taxon>
        <taxon>Asteroideae</taxon>
        <taxon>Anthemideae</taxon>
        <taxon>Anthemidinae</taxon>
        <taxon>Tanacetum</taxon>
    </lineage>
</organism>